<dbReference type="Proteomes" id="UP000823775">
    <property type="component" value="Unassembled WGS sequence"/>
</dbReference>
<keyword evidence="3" id="KW-1185">Reference proteome</keyword>
<reference evidence="2 3" key="1">
    <citation type="journal article" date="2021" name="BMC Genomics">
        <title>Datura genome reveals duplications of psychoactive alkaloid biosynthetic genes and high mutation rate following tissue culture.</title>
        <authorList>
            <person name="Rajewski A."/>
            <person name="Carter-House D."/>
            <person name="Stajich J."/>
            <person name="Litt A."/>
        </authorList>
    </citation>
    <scope>NUCLEOTIDE SEQUENCE [LARGE SCALE GENOMIC DNA]</scope>
    <source>
        <strain evidence="2">AR-01</strain>
    </source>
</reference>
<evidence type="ECO:0000313" key="3">
    <source>
        <dbReference type="Proteomes" id="UP000823775"/>
    </source>
</evidence>
<evidence type="ECO:0000256" key="1">
    <source>
        <dbReference type="SAM" id="MobiDB-lite"/>
    </source>
</evidence>
<sequence>MASKVNKGKGVASSSHGSKRARRPSEEEHEDVRMARPPLRQYGLHWGNSCKLDAKGEVEPLKLGGQINIEFAPMALNRLLGTPHVDPQPFVDMVKKPRTGILAYLQVALTR</sequence>
<protein>
    <submittedName>
        <fullName evidence="2">Uncharacterized protein</fullName>
    </submittedName>
</protein>
<gene>
    <name evidence="2" type="ORF">HAX54_005022</name>
</gene>
<organism evidence="2 3">
    <name type="scientific">Datura stramonium</name>
    <name type="common">Jimsonweed</name>
    <name type="synonym">Common thornapple</name>
    <dbReference type="NCBI Taxonomy" id="4076"/>
    <lineage>
        <taxon>Eukaryota</taxon>
        <taxon>Viridiplantae</taxon>
        <taxon>Streptophyta</taxon>
        <taxon>Embryophyta</taxon>
        <taxon>Tracheophyta</taxon>
        <taxon>Spermatophyta</taxon>
        <taxon>Magnoliopsida</taxon>
        <taxon>eudicotyledons</taxon>
        <taxon>Gunneridae</taxon>
        <taxon>Pentapetalae</taxon>
        <taxon>asterids</taxon>
        <taxon>lamiids</taxon>
        <taxon>Solanales</taxon>
        <taxon>Solanaceae</taxon>
        <taxon>Solanoideae</taxon>
        <taxon>Datureae</taxon>
        <taxon>Datura</taxon>
    </lineage>
</organism>
<proteinExistence type="predicted"/>
<comment type="caution">
    <text evidence="2">The sequence shown here is derived from an EMBL/GenBank/DDBJ whole genome shotgun (WGS) entry which is preliminary data.</text>
</comment>
<evidence type="ECO:0000313" key="2">
    <source>
        <dbReference type="EMBL" id="MCD7467527.1"/>
    </source>
</evidence>
<feature type="compositionally biased region" description="Basic and acidic residues" evidence="1">
    <location>
        <begin position="23"/>
        <end position="34"/>
    </location>
</feature>
<name>A0ABS8T7Z7_DATST</name>
<feature type="non-terminal residue" evidence="2">
    <location>
        <position position="111"/>
    </location>
</feature>
<dbReference type="EMBL" id="JACEIK010001240">
    <property type="protein sequence ID" value="MCD7467527.1"/>
    <property type="molecule type" value="Genomic_DNA"/>
</dbReference>
<accession>A0ABS8T7Z7</accession>
<feature type="region of interest" description="Disordered" evidence="1">
    <location>
        <begin position="1"/>
        <end position="36"/>
    </location>
</feature>